<organism evidence="2 3">
    <name type="scientific">Caenorhabditis remanei</name>
    <name type="common">Caenorhabditis vulgaris</name>
    <dbReference type="NCBI Taxonomy" id="31234"/>
    <lineage>
        <taxon>Eukaryota</taxon>
        <taxon>Metazoa</taxon>
        <taxon>Ecdysozoa</taxon>
        <taxon>Nematoda</taxon>
        <taxon>Chromadorea</taxon>
        <taxon>Rhabditida</taxon>
        <taxon>Rhabditina</taxon>
        <taxon>Rhabditomorpha</taxon>
        <taxon>Rhabditoidea</taxon>
        <taxon>Rhabditidae</taxon>
        <taxon>Peloderinae</taxon>
        <taxon>Caenorhabditis</taxon>
    </lineage>
</organism>
<name>A0A6A5GVL5_CAERE</name>
<reference evidence="2 3" key="1">
    <citation type="submission" date="2019-12" db="EMBL/GenBank/DDBJ databases">
        <title>Chromosome-level assembly of the Caenorhabditis remanei genome.</title>
        <authorList>
            <person name="Teterina A.A."/>
            <person name="Willis J.H."/>
            <person name="Phillips P.C."/>
        </authorList>
    </citation>
    <scope>NUCLEOTIDE SEQUENCE [LARGE SCALE GENOMIC DNA]</scope>
    <source>
        <strain evidence="2 3">PX506</strain>
        <tissue evidence="2">Whole organism</tissue>
    </source>
</reference>
<evidence type="ECO:0000313" key="2">
    <source>
        <dbReference type="EMBL" id="KAF1759197.1"/>
    </source>
</evidence>
<dbReference type="EMBL" id="WUAV01000004">
    <property type="protein sequence ID" value="KAF1759197.1"/>
    <property type="molecule type" value="Genomic_DNA"/>
</dbReference>
<evidence type="ECO:0000256" key="1">
    <source>
        <dbReference type="SAM" id="MobiDB-lite"/>
    </source>
</evidence>
<feature type="region of interest" description="Disordered" evidence="1">
    <location>
        <begin position="175"/>
        <end position="249"/>
    </location>
</feature>
<comment type="caution">
    <text evidence="2">The sequence shown here is derived from an EMBL/GenBank/DDBJ whole genome shotgun (WGS) entry which is preliminary data.</text>
</comment>
<feature type="region of interest" description="Disordered" evidence="1">
    <location>
        <begin position="1"/>
        <end position="85"/>
    </location>
</feature>
<gene>
    <name evidence="2" type="ORF">GCK72_015658</name>
</gene>
<dbReference type="AlphaFoldDB" id="A0A6A5GVL5"/>
<dbReference type="CTD" id="78776131"/>
<dbReference type="GeneID" id="78776131"/>
<dbReference type="RefSeq" id="XP_053585816.1">
    <property type="nucleotide sequence ID" value="XM_053731044.1"/>
</dbReference>
<proteinExistence type="predicted"/>
<accession>A0A6A5GVL5</accession>
<dbReference type="KEGG" id="crq:GCK72_015658"/>
<protein>
    <submittedName>
        <fullName evidence="2">Uncharacterized protein</fullName>
    </submittedName>
</protein>
<sequence>MDPFPDASERQVSESGARGGTLALEAPERLASKFGTSHQDPFPDAPGRQASESGAGGTIRPLDVPDRPTSITDPVSEKTAVPERGLPSKAKELAIRGGPLSGIDTYSGGCSLLLFLGAPERQASMSVADSAGGAVPDRGVPSKANELAFRGEPLSGNCSRPDDFSPILILDAPDRQASKVGISRQDPSSDESESGARGTILPLGAPDRQASKLGTSRQDPSSDESESGAGGTILSLGAPDRQVSKVGQGGTSFGSVPLDFSPIPSVGVPERQTPTSGIFFESATFNVSLQTCTLTFENFFPSSLVFNKLFTH</sequence>
<dbReference type="Proteomes" id="UP000483820">
    <property type="component" value="Chromosome IV"/>
</dbReference>
<evidence type="ECO:0000313" key="3">
    <source>
        <dbReference type="Proteomes" id="UP000483820"/>
    </source>
</evidence>